<evidence type="ECO:0000256" key="1">
    <source>
        <dbReference type="ARBA" id="ARBA00006190"/>
    </source>
</evidence>
<feature type="non-terminal residue" evidence="2">
    <location>
        <position position="1"/>
    </location>
</feature>
<proteinExistence type="inferred from homology"/>
<evidence type="ECO:0000313" key="2">
    <source>
        <dbReference type="EMBL" id="JAS55224.1"/>
    </source>
</evidence>
<reference evidence="2" key="1">
    <citation type="submission" date="2015-11" db="EMBL/GenBank/DDBJ databases">
        <title>De novo transcriptome assembly of four potential Pierce s Disease insect vectors from Arizona vineyards.</title>
        <authorList>
            <person name="Tassone E.E."/>
        </authorList>
    </citation>
    <scope>NUCLEOTIDE SEQUENCE</scope>
</reference>
<dbReference type="AlphaFoldDB" id="A0A1B6FYG1"/>
<dbReference type="GO" id="GO:0007034">
    <property type="term" value="P:vacuolar transport"/>
    <property type="evidence" value="ECO:0007669"/>
    <property type="project" value="InterPro"/>
</dbReference>
<comment type="similarity">
    <text evidence="1">Belongs to the SNF7 family.</text>
</comment>
<dbReference type="InterPro" id="IPR005024">
    <property type="entry name" value="Snf7_fam"/>
</dbReference>
<accession>A0A1B6FYG1</accession>
<protein>
    <submittedName>
        <fullName evidence="2">Uncharacterized protein</fullName>
    </submittedName>
</protein>
<dbReference type="Gene3D" id="6.10.140.1230">
    <property type="match status" value="1"/>
</dbReference>
<name>A0A1B6FYG1_9HEMI</name>
<sequence length="161" mass="18268">EEQRKNTRALRKAGRESDRELQKLQLVESKLVLEIKKAAKENKHDYCKILAKQLVDLRKQKSRFQQASSRIQSVANNAKFAETNSKLASIVGDTANTMTKMNQAVDPIKISANLRDFSEASLKMDMVDELINEDLDEILAGSDDDEEMDKVMNQVLDEIGR</sequence>
<dbReference type="EMBL" id="GECZ01014545">
    <property type="protein sequence ID" value="JAS55224.1"/>
    <property type="molecule type" value="Transcribed_RNA"/>
</dbReference>
<gene>
    <name evidence="2" type="ORF">g.49191</name>
</gene>
<dbReference type="PANTHER" id="PTHR10476">
    <property type="entry name" value="CHARGED MULTIVESICULAR BODY PROTEIN"/>
    <property type="match status" value="1"/>
</dbReference>
<organism evidence="2">
    <name type="scientific">Cuerna arida</name>
    <dbReference type="NCBI Taxonomy" id="1464854"/>
    <lineage>
        <taxon>Eukaryota</taxon>
        <taxon>Metazoa</taxon>
        <taxon>Ecdysozoa</taxon>
        <taxon>Arthropoda</taxon>
        <taxon>Hexapoda</taxon>
        <taxon>Insecta</taxon>
        <taxon>Pterygota</taxon>
        <taxon>Neoptera</taxon>
        <taxon>Paraneoptera</taxon>
        <taxon>Hemiptera</taxon>
        <taxon>Auchenorrhyncha</taxon>
        <taxon>Membracoidea</taxon>
        <taxon>Cicadellidae</taxon>
        <taxon>Cicadellinae</taxon>
        <taxon>Proconiini</taxon>
        <taxon>Cuerna</taxon>
    </lineage>
</organism>
<dbReference type="Pfam" id="PF03357">
    <property type="entry name" value="Snf7"/>
    <property type="match status" value="1"/>
</dbReference>